<dbReference type="Gene3D" id="2.10.260.10">
    <property type="match status" value="1"/>
</dbReference>
<protein>
    <submittedName>
        <fullName evidence="3">AbrB family looped-hinge helix DNA binding protein</fullName>
    </submittedName>
</protein>
<proteinExistence type="predicted"/>
<reference evidence="3" key="1">
    <citation type="submission" date="2021-03" db="EMBL/GenBank/DDBJ databases">
        <title>Genomic Encyclopedia of Type Strains, Phase IV (KMG-IV): sequencing the most valuable type-strain genomes for metagenomic binning, comparative biology and taxonomic classification.</title>
        <authorList>
            <person name="Goeker M."/>
        </authorList>
    </citation>
    <scope>NUCLEOTIDE SEQUENCE</scope>
    <source>
        <strain evidence="3">DSM 23564</strain>
    </source>
</reference>
<feature type="region of interest" description="Disordered" evidence="1">
    <location>
        <begin position="69"/>
        <end position="89"/>
    </location>
</feature>
<dbReference type="EMBL" id="JAGGKQ010000007">
    <property type="protein sequence ID" value="MBP1922422.1"/>
    <property type="molecule type" value="Genomic_DNA"/>
</dbReference>
<dbReference type="InterPro" id="IPR007159">
    <property type="entry name" value="SpoVT-AbrB_dom"/>
</dbReference>
<dbReference type="NCBIfam" id="TIGR01439">
    <property type="entry name" value="lp_hng_hel_AbrB"/>
    <property type="match status" value="1"/>
</dbReference>
<dbReference type="PANTHER" id="PTHR34860:SF6">
    <property type="entry name" value="REPRESSOR-LIKE PROTEIN SSO7C3"/>
    <property type="match status" value="1"/>
</dbReference>
<evidence type="ECO:0000259" key="2">
    <source>
        <dbReference type="PROSITE" id="PS51740"/>
    </source>
</evidence>
<accession>A0A8T4GGZ1</accession>
<dbReference type="AlphaFoldDB" id="A0A8T4GGZ1"/>
<name>A0A8T4GGZ1_9EURY</name>
<dbReference type="RefSeq" id="WP_209484522.1">
    <property type="nucleotide sequence ID" value="NZ_JAGGKQ010000007.1"/>
</dbReference>
<evidence type="ECO:0000256" key="1">
    <source>
        <dbReference type="SAM" id="MobiDB-lite"/>
    </source>
</evidence>
<sequence>MAVSEDATVTSKGQVTIPKRIRDELGLRAGTEIEFTIEEDGTIRVRPKEPAIDRLRAVKEQLSERDVDVEEMRRESKTAWSSHVDGDGA</sequence>
<dbReference type="InterPro" id="IPR052975">
    <property type="entry name" value="Repressor-like_regulatory"/>
</dbReference>
<organism evidence="3 4">
    <name type="scientific">Halorubrum alkaliphilum</name>
    <dbReference type="NCBI Taxonomy" id="261290"/>
    <lineage>
        <taxon>Archaea</taxon>
        <taxon>Methanobacteriati</taxon>
        <taxon>Methanobacteriota</taxon>
        <taxon>Stenosarchaea group</taxon>
        <taxon>Halobacteria</taxon>
        <taxon>Halobacteriales</taxon>
        <taxon>Haloferacaceae</taxon>
        <taxon>Halorubrum</taxon>
    </lineage>
</organism>
<comment type="caution">
    <text evidence="3">The sequence shown here is derived from an EMBL/GenBank/DDBJ whole genome shotgun (WGS) entry which is preliminary data.</text>
</comment>
<dbReference type="SUPFAM" id="SSF89447">
    <property type="entry name" value="AbrB/MazE/MraZ-like"/>
    <property type="match status" value="1"/>
</dbReference>
<dbReference type="OrthoDB" id="30861at2157"/>
<dbReference type="InterPro" id="IPR037914">
    <property type="entry name" value="SpoVT-AbrB_sf"/>
</dbReference>
<keyword evidence="4" id="KW-1185">Reference proteome</keyword>
<dbReference type="Pfam" id="PF04014">
    <property type="entry name" value="MazE_antitoxin"/>
    <property type="match status" value="1"/>
</dbReference>
<evidence type="ECO:0000313" key="3">
    <source>
        <dbReference type="EMBL" id="MBP1922422.1"/>
    </source>
</evidence>
<evidence type="ECO:0000313" key="4">
    <source>
        <dbReference type="Proteomes" id="UP000823588"/>
    </source>
</evidence>
<gene>
    <name evidence="3" type="ORF">J2751_001430</name>
</gene>
<dbReference type="PROSITE" id="PS51740">
    <property type="entry name" value="SPOVT_ABRB"/>
    <property type="match status" value="1"/>
</dbReference>
<dbReference type="SMART" id="SM00966">
    <property type="entry name" value="SpoVT_AbrB"/>
    <property type="match status" value="1"/>
</dbReference>
<dbReference type="Proteomes" id="UP000823588">
    <property type="component" value="Unassembled WGS sequence"/>
</dbReference>
<dbReference type="PANTHER" id="PTHR34860">
    <property type="entry name" value="REPRESSOR-LIKE PROTEIN SSO7C3"/>
    <property type="match status" value="1"/>
</dbReference>
<dbReference type="GO" id="GO:0003677">
    <property type="term" value="F:DNA binding"/>
    <property type="evidence" value="ECO:0007669"/>
    <property type="project" value="InterPro"/>
</dbReference>
<feature type="domain" description="SpoVT-AbrB" evidence="2">
    <location>
        <begin position="4"/>
        <end position="50"/>
    </location>
</feature>